<reference evidence="1 2" key="1">
    <citation type="journal article" date="2019" name="Nat. Ecol. Evol.">
        <title>Megaphylogeny resolves global patterns of mushroom evolution.</title>
        <authorList>
            <person name="Varga T."/>
            <person name="Krizsan K."/>
            <person name="Foldi C."/>
            <person name="Dima B."/>
            <person name="Sanchez-Garcia M."/>
            <person name="Sanchez-Ramirez S."/>
            <person name="Szollosi G.J."/>
            <person name="Szarkandi J.G."/>
            <person name="Papp V."/>
            <person name="Albert L."/>
            <person name="Andreopoulos W."/>
            <person name="Angelini C."/>
            <person name="Antonin V."/>
            <person name="Barry K.W."/>
            <person name="Bougher N.L."/>
            <person name="Buchanan P."/>
            <person name="Buyck B."/>
            <person name="Bense V."/>
            <person name="Catcheside P."/>
            <person name="Chovatia M."/>
            <person name="Cooper J."/>
            <person name="Damon W."/>
            <person name="Desjardin D."/>
            <person name="Finy P."/>
            <person name="Geml J."/>
            <person name="Haridas S."/>
            <person name="Hughes K."/>
            <person name="Justo A."/>
            <person name="Karasinski D."/>
            <person name="Kautmanova I."/>
            <person name="Kiss B."/>
            <person name="Kocsube S."/>
            <person name="Kotiranta H."/>
            <person name="LaButti K.M."/>
            <person name="Lechner B.E."/>
            <person name="Liimatainen K."/>
            <person name="Lipzen A."/>
            <person name="Lukacs Z."/>
            <person name="Mihaltcheva S."/>
            <person name="Morgado L.N."/>
            <person name="Niskanen T."/>
            <person name="Noordeloos M.E."/>
            <person name="Ohm R.A."/>
            <person name="Ortiz-Santana B."/>
            <person name="Ovrebo C."/>
            <person name="Racz N."/>
            <person name="Riley R."/>
            <person name="Savchenko A."/>
            <person name="Shiryaev A."/>
            <person name="Soop K."/>
            <person name="Spirin V."/>
            <person name="Szebenyi C."/>
            <person name="Tomsovsky M."/>
            <person name="Tulloss R.E."/>
            <person name="Uehling J."/>
            <person name="Grigoriev I.V."/>
            <person name="Vagvolgyi C."/>
            <person name="Papp T."/>
            <person name="Martin F.M."/>
            <person name="Miettinen O."/>
            <person name="Hibbett D.S."/>
            <person name="Nagy L.G."/>
        </authorList>
    </citation>
    <scope>NUCLEOTIDE SEQUENCE [LARGE SCALE GENOMIC DNA]</scope>
    <source>
        <strain evidence="1 2">CBS 309.79</strain>
    </source>
</reference>
<dbReference type="EMBL" id="ML178892">
    <property type="protein sequence ID" value="TFK95319.1"/>
    <property type="molecule type" value="Genomic_DNA"/>
</dbReference>
<keyword evidence="2" id="KW-1185">Reference proteome</keyword>
<evidence type="ECO:0000313" key="2">
    <source>
        <dbReference type="Proteomes" id="UP000305067"/>
    </source>
</evidence>
<sequence length="153" mass="17838">MVMQRRPQGGSSTAWWDPLDKKHFVIETSNRDTDNFDPVGRLAYGYFLSELLMDCRILADRAATYLERNIGNKQDSLFYQHLRHLAGRLDYSSDIMVTTDSTLDNATVALSRLQHQYHELRSFLDYMENVKPRWDDLGKTLVTPHKSHKMSWG</sequence>
<proteinExistence type="predicted"/>
<dbReference type="Proteomes" id="UP000305067">
    <property type="component" value="Unassembled WGS sequence"/>
</dbReference>
<accession>A0A5C3Q2P0</accession>
<name>A0A5C3Q2P0_9AGAR</name>
<protein>
    <submittedName>
        <fullName evidence="1">Uncharacterized protein</fullName>
    </submittedName>
</protein>
<gene>
    <name evidence="1" type="ORF">BDV98DRAFT_577923</name>
</gene>
<evidence type="ECO:0000313" key="1">
    <source>
        <dbReference type="EMBL" id="TFK95319.1"/>
    </source>
</evidence>
<dbReference type="AlphaFoldDB" id="A0A5C3Q2P0"/>
<organism evidence="1 2">
    <name type="scientific">Pterulicium gracile</name>
    <dbReference type="NCBI Taxonomy" id="1884261"/>
    <lineage>
        <taxon>Eukaryota</taxon>
        <taxon>Fungi</taxon>
        <taxon>Dikarya</taxon>
        <taxon>Basidiomycota</taxon>
        <taxon>Agaricomycotina</taxon>
        <taxon>Agaricomycetes</taxon>
        <taxon>Agaricomycetidae</taxon>
        <taxon>Agaricales</taxon>
        <taxon>Pleurotineae</taxon>
        <taxon>Pterulaceae</taxon>
        <taxon>Pterulicium</taxon>
    </lineage>
</organism>